<evidence type="ECO:0000313" key="5">
    <source>
        <dbReference type="Proteomes" id="UP000248480"/>
    </source>
</evidence>
<evidence type="ECO:0000256" key="4">
    <source>
        <dbReference type="ARBA" id="ARBA00031405"/>
    </source>
</evidence>
<dbReference type="Pfam" id="PF05604">
    <property type="entry name" value="DUF776"/>
    <property type="match status" value="1"/>
</dbReference>
<dbReference type="CTD" id="51526"/>
<dbReference type="Proteomes" id="UP000248480">
    <property type="component" value="Unplaced"/>
</dbReference>
<dbReference type="InterPro" id="IPR008494">
    <property type="entry name" value="DUF776"/>
</dbReference>
<organism evidence="5 6">
    <name type="scientific">Trichechus manatus latirostris</name>
    <name type="common">Florida manatee</name>
    <dbReference type="NCBI Taxonomy" id="127582"/>
    <lineage>
        <taxon>Eukaryota</taxon>
        <taxon>Metazoa</taxon>
        <taxon>Chordata</taxon>
        <taxon>Craniata</taxon>
        <taxon>Vertebrata</taxon>
        <taxon>Euteleostomi</taxon>
        <taxon>Mammalia</taxon>
        <taxon>Eutheria</taxon>
        <taxon>Afrotheria</taxon>
        <taxon>Sirenia</taxon>
        <taxon>Trichechidae</taxon>
        <taxon>Trichechus</taxon>
    </lineage>
</organism>
<dbReference type="PANTHER" id="PTHR31383:SF2">
    <property type="entry name" value="OXIDATIVE STRESS-RESPONSIVE SERINE-RICH PROTEIN 1"/>
    <property type="match status" value="1"/>
</dbReference>
<sequence>MKSEAKDGEEESLQTAFKKLRVDASGSIVSLSVGEGTSVRTSVRTTTDDAKPKTTCASKDSWHGLQIRVLTFLRLGQFENGDSTSLEEICDLSLINLRGGLQGSRHEEQ</sequence>
<accession>A0A2Y9QM68</accession>
<evidence type="ECO:0000256" key="2">
    <source>
        <dbReference type="ARBA" id="ARBA00022553"/>
    </source>
</evidence>
<name>A0A2Y9QM68_TRIMA</name>
<reference evidence="6" key="1">
    <citation type="submission" date="2025-08" db="UniProtKB">
        <authorList>
            <consortium name="RefSeq"/>
        </authorList>
    </citation>
    <scope>IDENTIFICATION</scope>
</reference>
<evidence type="ECO:0000313" key="6">
    <source>
        <dbReference type="RefSeq" id="XP_023580338.1"/>
    </source>
</evidence>
<protein>
    <recommendedName>
        <fullName evidence="1">Oxidative stress-responsive serine-rich protein 1</fullName>
    </recommendedName>
    <alternativeName>
        <fullName evidence="4">Oxidative stress-responsive protein 1</fullName>
    </alternativeName>
    <alternativeName>
        <fullName evidence="3">Peroxide-inducible transcript 1 protein</fullName>
    </alternativeName>
</protein>
<evidence type="ECO:0000256" key="1">
    <source>
        <dbReference type="ARBA" id="ARBA00015005"/>
    </source>
</evidence>
<dbReference type="GO" id="GO:0070301">
    <property type="term" value="P:cellular response to hydrogen peroxide"/>
    <property type="evidence" value="ECO:0007669"/>
    <property type="project" value="TreeGrafter"/>
</dbReference>
<evidence type="ECO:0000256" key="3">
    <source>
        <dbReference type="ARBA" id="ARBA00029721"/>
    </source>
</evidence>
<dbReference type="PANTHER" id="PTHR31383">
    <property type="entry name" value="OXIDATIVE STRESS-RESPONSE SERINE-RICH PROTEIN 1"/>
    <property type="match status" value="1"/>
</dbReference>
<dbReference type="RefSeq" id="XP_023580338.1">
    <property type="nucleotide sequence ID" value="XM_023724570.1"/>
</dbReference>
<proteinExistence type="predicted"/>
<keyword evidence="5" id="KW-1185">Reference proteome</keyword>
<gene>
    <name evidence="6" type="primary">OSER1</name>
</gene>
<dbReference type="AlphaFoldDB" id="A0A2Y9QM68"/>
<dbReference type="GeneID" id="101355752"/>
<keyword evidence="2" id="KW-0597">Phosphoprotein</keyword>